<proteinExistence type="predicted"/>
<protein>
    <submittedName>
        <fullName evidence="1">Uncharacterized protein</fullName>
    </submittedName>
</protein>
<organism evidence="1 2">
    <name type="scientific">Zarea fungicola</name>
    <dbReference type="NCBI Taxonomy" id="93591"/>
    <lineage>
        <taxon>Eukaryota</taxon>
        <taxon>Fungi</taxon>
        <taxon>Dikarya</taxon>
        <taxon>Ascomycota</taxon>
        <taxon>Pezizomycotina</taxon>
        <taxon>Sordariomycetes</taxon>
        <taxon>Hypocreomycetidae</taxon>
        <taxon>Hypocreales</taxon>
        <taxon>Cordycipitaceae</taxon>
        <taxon>Zarea</taxon>
    </lineage>
</organism>
<evidence type="ECO:0000313" key="1">
    <source>
        <dbReference type="EMBL" id="KAJ2969347.1"/>
    </source>
</evidence>
<dbReference type="EMBL" id="JANJQO010001765">
    <property type="protein sequence ID" value="KAJ2969347.1"/>
    <property type="molecule type" value="Genomic_DNA"/>
</dbReference>
<evidence type="ECO:0000313" key="2">
    <source>
        <dbReference type="Proteomes" id="UP001143910"/>
    </source>
</evidence>
<gene>
    <name evidence="1" type="ORF">NQ176_g8711</name>
</gene>
<comment type="caution">
    <text evidence="1">The sequence shown here is derived from an EMBL/GenBank/DDBJ whole genome shotgun (WGS) entry which is preliminary data.</text>
</comment>
<keyword evidence="2" id="KW-1185">Reference proteome</keyword>
<accession>A0ACC1MRR8</accession>
<sequence>MVFCEKPSRGCAACRAKKKRCDEARPSCSLCLRTNRKCTGYRDRLDLGFRDEKNHILHKIRRQKGTDDEAKKPSIGPAATNTAAVIPSPKRQRVPPLTTLSRIPTPSIALAYPSAQDQARSFFFHHYVFTDLAAPYSLFASLPTIYGRLDMNSGGDNSTKAIAAVIEAIGAAGIANTRGDARFMRAAQETHSTAIRHTRYVLENGQPEKQHEVGLAVMLLALYEVLPKLGGI</sequence>
<dbReference type="Proteomes" id="UP001143910">
    <property type="component" value="Unassembled WGS sequence"/>
</dbReference>
<name>A0ACC1MRR8_9HYPO</name>
<reference evidence="1" key="1">
    <citation type="submission" date="2022-08" db="EMBL/GenBank/DDBJ databases">
        <title>Genome Sequence of Lecanicillium fungicola.</title>
        <authorList>
            <person name="Buettner E."/>
        </authorList>
    </citation>
    <scope>NUCLEOTIDE SEQUENCE</scope>
    <source>
        <strain evidence="1">Babe33</strain>
    </source>
</reference>